<feature type="domain" description="DAC" evidence="7">
    <location>
        <begin position="101"/>
        <end position="257"/>
    </location>
</feature>
<evidence type="ECO:0000256" key="5">
    <source>
        <dbReference type="ARBA" id="ARBA00022840"/>
    </source>
</evidence>
<keyword evidence="5 6" id="KW-0067">ATP-binding</keyword>
<dbReference type="GO" id="GO:0005524">
    <property type="term" value="F:ATP binding"/>
    <property type="evidence" value="ECO:0007669"/>
    <property type="project" value="UniProtKB-UniRule"/>
</dbReference>
<evidence type="ECO:0000313" key="9">
    <source>
        <dbReference type="Proteomes" id="UP000005741"/>
    </source>
</evidence>
<dbReference type="AlphaFoldDB" id="H1Z4I9"/>
<dbReference type="EC" id="2.7.7.85" evidence="6"/>
<dbReference type="HAMAP" id="MF_00840">
    <property type="entry name" value="DacZ"/>
    <property type="match status" value="1"/>
</dbReference>
<keyword evidence="6" id="KW-0464">Manganese</keyword>
<dbReference type="InterPro" id="IPR050338">
    <property type="entry name" value="DisA"/>
</dbReference>
<keyword evidence="9" id="KW-1185">Reference proteome</keyword>
<comment type="catalytic activity">
    <reaction evidence="1 6">
        <text>2 ATP = 3',3'-c-di-AMP + 2 diphosphate</text>
        <dbReference type="Rhea" id="RHEA:35655"/>
        <dbReference type="ChEBI" id="CHEBI:30616"/>
        <dbReference type="ChEBI" id="CHEBI:33019"/>
        <dbReference type="ChEBI" id="CHEBI:71500"/>
        <dbReference type="EC" id="2.7.7.85"/>
    </reaction>
</comment>
<evidence type="ECO:0000313" key="8">
    <source>
        <dbReference type="EMBL" id="EHQ36737.1"/>
    </source>
</evidence>
<accession>H1Z4I9</accession>
<dbReference type="GO" id="GO:0004016">
    <property type="term" value="F:adenylate cyclase activity"/>
    <property type="evidence" value="ECO:0007669"/>
    <property type="project" value="UniProtKB-UniRule"/>
</dbReference>
<dbReference type="Gene3D" id="3.40.1700.10">
    <property type="entry name" value="DNA integrity scanning protein, DisA, N-terminal domain"/>
    <property type="match status" value="1"/>
</dbReference>
<comment type="function">
    <text evidence="6">Diadenylate cyclase that catalyzes the condensation of 2 ATP molecules into cyclic di-AMP (c-di-AMP). c-di-AMP is a second messenger for intracellular signal transduction involved in the control of important regulatory processes such as osmoregulation.</text>
</comment>
<dbReference type="InParanoid" id="H1Z4I9"/>
<dbReference type="Pfam" id="PF21754">
    <property type="entry name" value="DacZ_A"/>
    <property type="match status" value="1"/>
</dbReference>
<dbReference type="Proteomes" id="UP000005741">
    <property type="component" value="Chromosome"/>
</dbReference>
<keyword evidence="3 6" id="KW-0548">Nucleotidyltransferase</keyword>
<dbReference type="InterPro" id="IPR048546">
    <property type="entry name" value="DacZ_A"/>
</dbReference>
<evidence type="ECO:0000256" key="2">
    <source>
        <dbReference type="ARBA" id="ARBA00022679"/>
    </source>
</evidence>
<sequence length="261" mass="28848">MVMMKSAEKIAEEIGAKAIVSFMRDIEFESEIPVIKVEDLQLDVLKDLTMHDILEISEKHLHDAAVQIYLLKNFAEGQVVAVFPYALVIYDIDQGKNFIDLKSFEDLIPREIMSAVLRLALNIAIEGREGRPIGTAFIMGDPEKILAHSYQAIINPYKGQVEEDCDIKNENNWESIKEIAQIDGVFVINETGHVVSAGRYLNINTASNNLPGGMGGRHLATAAITLDIPVIGVTVSESGGVVRVFRDGKCAITIRSDVRIR</sequence>
<evidence type="ECO:0000256" key="1">
    <source>
        <dbReference type="ARBA" id="ARBA00000877"/>
    </source>
</evidence>
<keyword evidence="2 6" id="KW-0808">Transferase</keyword>
<protein>
    <recommendedName>
        <fullName evidence="6">Diadenylate cyclase</fullName>
        <shortName evidence="6">DAC</shortName>
        <ecNumber evidence="6">2.7.7.85</ecNumber>
    </recommendedName>
    <alternativeName>
        <fullName evidence="6">Cyclic-di-AMP synthase</fullName>
        <shortName evidence="6">c-di-AMP synthase</shortName>
    </alternativeName>
</protein>
<comment type="similarity">
    <text evidence="6">Belongs to the adenylate cyclase family. DacZ subfamily.</text>
</comment>
<dbReference type="Pfam" id="PF02457">
    <property type="entry name" value="DAC"/>
    <property type="match status" value="1"/>
</dbReference>
<proteinExistence type="inferred from homology"/>
<name>H1Z4I9_9EURY</name>
<dbReference type="InterPro" id="IPR003390">
    <property type="entry name" value="DNA_integrity_scan_DisA_N"/>
</dbReference>
<dbReference type="InterPro" id="IPR014499">
    <property type="entry name" value="DAC_DacZ"/>
</dbReference>
<comment type="cofactor">
    <cofactor evidence="6">
        <name>Mn(2+)</name>
        <dbReference type="ChEBI" id="CHEBI:29035"/>
    </cofactor>
</comment>
<evidence type="ECO:0000259" key="7">
    <source>
        <dbReference type="PROSITE" id="PS51794"/>
    </source>
</evidence>
<evidence type="ECO:0000256" key="4">
    <source>
        <dbReference type="ARBA" id="ARBA00022741"/>
    </source>
</evidence>
<dbReference type="SUPFAM" id="SSF143597">
    <property type="entry name" value="YojJ-like"/>
    <property type="match status" value="1"/>
</dbReference>
<evidence type="ECO:0000256" key="3">
    <source>
        <dbReference type="ARBA" id="ARBA00022695"/>
    </source>
</evidence>
<organism evidence="8 9">
    <name type="scientific">Methanoplanus limicola DSM 2279</name>
    <dbReference type="NCBI Taxonomy" id="937775"/>
    <lineage>
        <taxon>Archaea</taxon>
        <taxon>Methanobacteriati</taxon>
        <taxon>Methanobacteriota</taxon>
        <taxon>Stenosarchaea group</taxon>
        <taxon>Methanomicrobia</taxon>
        <taxon>Methanomicrobiales</taxon>
        <taxon>Methanomicrobiaceae</taxon>
        <taxon>Methanoplanus</taxon>
    </lineage>
</organism>
<dbReference type="InterPro" id="IPR036888">
    <property type="entry name" value="DNA_integrity_DisA_N_sf"/>
</dbReference>
<dbReference type="GO" id="GO:0106408">
    <property type="term" value="F:diadenylate cyclase activity"/>
    <property type="evidence" value="ECO:0007669"/>
    <property type="project" value="UniProtKB-EC"/>
</dbReference>
<dbReference type="PANTHER" id="PTHR34185:SF1">
    <property type="entry name" value="DIADENYLATE CYCLASE"/>
    <property type="match status" value="1"/>
</dbReference>
<dbReference type="PANTHER" id="PTHR34185">
    <property type="entry name" value="DIADENYLATE CYCLASE"/>
    <property type="match status" value="1"/>
</dbReference>
<dbReference type="OrthoDB" id="85944at2157"/>
<dbReference type="PROSITE" id="PS51794">
    <property type="entry name" value="DAC"/>
    <property type="match status" value="1"/>
</dbReference>
<evidence type="ECO:0000256" key="6">
    <source>
        <dbReference type="HAMAP-Rule" id="MF_00840"/>
    </source>
</evidence>
<dbReference type="EMBL" id="CM001436">
    <property type="protein sequence ID" value="EHQ36737.1"/>
    <property type="molecule type" value="Genomic_DNA"/>
</dbReference>
<dbReference type="GO" id="GO:0030145">
    <property type="term" value="F:manganese ion binding"/>
    <property type="evidence" value="ECO:0007669"/>
    <property type="project" value="UniProtKB-UniRule"/>
</dbReference>
<keyword evidence="4 6" id="KW-0547">Nucleotide-binding</keyword>
<reference evidence="8 9" key="1">
    <citation type="submission" date="2011-10" db="EMBL/GenBank/DDBJ databases">
        <title>The Improved High-Quality Draft genome of Methanoplanus limicola DSM 2279.</title>
        <authorList>
            <consortium name="US DOE Joint Genome Institute (JGI-PGF)"/>
            <person name="Lucas S."/>
            <person name="Copeland A."/>
            <person name="Lapidus A."/>
            <person name="Glavina del Rio T."/>
            <person name="Dalin E."/>
            <person name="Tice H."/>
            <person name="Bruce D."/>
            <person name="Goodwin L."/>
            <person name="Pitluck S."/>
            <person name="Peters L."/>
            <person name="Mikhailova N."/>
            <person name="Lu M."/>
            <person name="Kyrpides N."/>
            <person name="Mavromatis K."/>
            <person name="Ivanova N."/>
            <person name="Markowitz V."/>
            <person name="Cheng J.-F."/>
            <person name="Hugenholtz P."/>
            <person name="Woyke T."/>
            <person name="Wu D."/>
            <person name="Wirth R."/>
            <person name="Brambilla E.-M."/>
            <person name="Klenk H.-P."/>
            <person name="Eisen J.A."/>
        </authorList>
    </citation>
    <scope>NUCLEOTIDE SEQUENCE [LARGE SCALE GENOMIC DNA]</scope>
    <source>
        <strain evidence="8 9">DSM 2279</strain>
    </source>
</reference>
<dbReference type="STRING" id="937775.Metlim_2699"/>
<dbReference type="HOGENOM" id="CLU_063222_0_0_2"/>
<gene>
    <name evidence="6" type="primary">dacZ</name>
    <name evidence="8" type="ORF">Metlim_2699</name>
</gene>